<dbReference type="PANTHER" id="PTHR21277:SF5">
    <property type="entry name" value="TRANSCRIPTIONAL ADAPTER 1"/>
    <property type="match status" value="1"/>
</dbReference>
<evidence type="ECO:0008006" key="8">
    <source>
        <dbReference type="Google" id="ProtNLM"/>
    </source>
</evidence>
<dbReference type="Pfam" id="PF12767">
    <property type="entry name" value="SAGA-Tad1"/>
    <property type="match status" value="1"/>
</dbReference>
<evidence type="ECO:0000256" key="1">
    <source>
        <dbReference type="ARBA" id="ARBA00004123"/>
    </source>
</evidence>
<dbReference type="InterPro" id="IPR024738">
    <property type="entry name" value="Hfi1/Tada1"/>
</dbReference>
<evidence type="ECO:0000256" key="2">
    <source>
        <dbReference type="ARBA" id="ARBA00023015"/>
    </source>
</evidence>
<keyword evidence="4" id="KW-0539">Nucleus</keyword>
<name>A0A9P4M8S9_9PEZI</name>
<accession>A0A9P4M8S9</accession>
<reference evidence="6" key="1">
    <citation type="journal article" date="2020" name="Stud. Mycol.">
        <title>101 Dothideomycetes genomes: a test case for predicting lifestyles and emergence of pathogens.</title>
        <authorList>
            <person name="Haridas S."/>
            <person name="Albert R."/>
            <person name="Binder M."/>
            <person name="Bloem J."/>
            <person name="Labutti K."/>
            <person name="Salamov A."/>
            <person name="Andreopoulos B."/>
            <person name="Baker S."/>
            <person name="Barry K."/>
            <person name="Bills G."/>
            <person name="Bluhm B."/>
            <person name="Cannon C."/>
            <person name="Castanera R."/>
            <person name="Culley D."/>
            <person name="Daum C."/>
            <person name="Ezra D."/>
            <person name="Gonzalez J."/>
            <person name="Henrissat B."/>
            <person name="Kuo A."/>
            <person name="Liang C."/>
            <person name="Lipzen A."/>
            <person name="Lutzoni F."/>
            <person name="Magnuson J."/>
            <person name="Mondo S."/>
            <person name="Nolan M."/>
            <person name="Ohm R."/>
            <person name="Pangilinan J."/>
            <person name="Park H.-J."/>
            <person name="Ramirez L."/>
            <person name="Alfaro M."/>
            <person name="Sun H."/>
            <person name="Tritt A."/>
            <person name="Yoshinaga Y."/>
            <person name="Zwiers L.-H."/>
            <person name="Turgeon B."/>
            <person name="Goodwin S."/>
            <person name="Spatafora J."/>
            <person name="Crous P."/>
            <person name="Grigoriev I."/>
        </authorList>
    </citation>
    <scope>NUCLEOTIDE SEQUENCE</scope>
    <source>
        <strain evidence="6">CBS 133067</strain>
    </source>
</reference>
<dbReference type="OrthoDB" id="10264870at2759"/>
<dbReference type="GO" id="GO:0005634">
    <property type="term" value="C:nucleus"/>
    <property type="evidence" value="ECO:0007669"/>
    <property type="project" value="UniProtKB-SubCell"/>
</dbReference>
<comment type="subcellular location">
    <subcellularLocation>
        <location evidence="1">Nucleus</location>
    </subcellularLocation>
</comment>
<dbReference type="AlphaFoldDB" id="A0A9P4M8S9"/>
<feature type="region of interest" description="Disordered" evidence="5">
    <location>
        <begin position="1"/>
        <end position="40"/>
    </location>
</feature>
<evidence type="ECO:0000313" key="6">
    <source>
        <dbReference type="EMBL" id="KAF2101996.1"/>
    </source>
</evidence>
<dbReference type="EMBL" id="ML978123">
    <property type="protein sequence ID" value="KAF2101996.1"/>
    <property type="molecule type" value="Genomic_DNA"/>
</dbReference>
<dbReference type="GO" id="GO:0006357">
    <property type="term" value="P:regulation of transcription by RNA polymerase II"/>
    <property type="evidence" value="ECO:0007669"/>
    <property type="project" value="TreeGrafter"/>
</dbReference>
<dbReference type="Proteomes" id="UP000799772">
    <property type="component" value="Unassembled WGS sequence"/>
</dbReference>
<evidence type="ECO:0000256" key="3">
    <source>
        <dbReference type="ARBA" id="ARBA00023163"/>
    </source>
</evidence>
<dbReference type="GO" id="GO:0003713">
    <property type="term" value="F:transcription coactivator activity"/>
    <property type="evidence" value="ECO:0007669"/>
    <property type="project" value="TreeGrafter"/>
</dbReference>
<comment type="caution">
    <text evidence="6">The sequence shown here is derived from an EMBL/GenBank/DDBJ whole genome shotgun (WGS) entry which is preliminary data.</text>
</comment>
<proteinExistence type="predicted"/>
<organism evidence="6 7">
    <name type="scientific">Rhizodiscina lignyota</name>
    <dbReference type="NCBI Taxonomy" id="1504668"/>
    <lineage>
        <taxon>Eukaryota</taxon>
        <taxon>Fungi</taxon>
        <taxon>Dikarya</taxon>
        <taxon>Ascomycota</taxon>
        <taxon>Pezizomycotina</taxon>
        <taxon>Dothideomycetes</taxon>
        <taxon>Pleosporomycetidae</taxon>
        <taxon>Aulographales</taxon>
        <taxon>Rhizodiscinaceae</taxon>
        <taxon>Rhizodiscina</taxon>
    </lineage>
</organism>
<evidence type="ECO:0000313" key="7">
    <source>
        <dbReference type="Proteomes" id="UP000799772"/>
    </source>
</evidence>
<gene>
    <name evidence="6" type="ORF">NA57DRAFT_34920</name>
</gene>
<evidence type="ECO:0000256" key="5">
    <source>
        <dbReference type="SAM" id="MobiDB-lite"/>
    </source>
</evidence>
<feature type="compositionally biased region" description="Low complexity" evidence="5">
    <location>
        <begin position="1"/>
        <end position="19"/>
    </location>
</feature>
<dbReference type="PANTHER" id="PTHR21277">
    <property type="entry name" value="TRANSCRIPTIONAL ADAPTER 1"/>
    <property type="match status" value="1"/>
</dbReference>
<protein>
    <recommendedName>
        <fullName evidence="8">Transcriptional coactivator HFI1/ADA1</fullName>
    </recommendedName>
</protein>
<keyword evidence="3" id="KW-0804">Transcription</keyword>
<sequence>MTTVNTDLLTNRPTLTPTTVAKPLPTPTNGVPKATKNSAPAAPRIDLEPLYATLKEQVGDKWARYKEALCNFILGGRNQEELTRELEPILQNDPAKEHVHNQLVCALLTNATRDSPEPGVASWVSANDKPTAVSKPVSGDAAEQRLKTEVMQLPARDRHRLKGIQDEQWDPFSRGVLEYHAGKTVKPPEVGPASAGGFNKTNWDLEIRKRYAQPLFSESNEFPDTESIQLRMVPICYEMGVGGGATPGTAEFLNVATETFVKQILSDHYSRVRSDGENYIKTATYKKRLEKEEAMWLREEGGMVRNAAGLLPVEVEASEGRRPLGMSDLKLALNLGDSYVQSVPTVASHIMSGWDASGQDIEDEGDELDDGKQTAKVNGIQHPPAINGHTGGDEMEVDGVVDGWGWSGGGTEDREALGSVLDDILTTGS</sequence>
<dbReference type="GO" id="GO:0000124">
    <property type="term" value="C:SAGA complex"/>
    <property type="evidence" value="ECO:0007669"/>
    <property type="project" value="TreeGrafter"/>
</dbReference>
<keyword evidence="2" id="KW-0805">Transcription regulation</keyword>
<evidence type="ECO:0000256" key="4">
    <source>
        <dbReference type="ARBA" id="ARBA00023242"/>
    </source>
</evidence>
<keyword evidence="7" id="KW-1185">Reference proteome</keyword>